<dbReference type="GO" id="GO:0009311">
    <property type="term" value="P:oligosaccharide metabolic process"/>
    <property type="evidence" value="ECO:0007669"/>
    <property type="project" value="TreeGrafter"/>
</dbReference>
<evidence type="ECO:0000256" key="3">
    <source>
        <dbReference type="ARBA" id="ARBA00023157"/>
    </source>
</evidence>
<evidence type="ECO:0000256" key="2">
    <source>
        <dbReference type="ARBA" id="ARBA00022801"/>
    </source>
</evidence>
<comment type="similarity">
    <text evidence="1">Belongs to the glycosyl hydrolase 27 family.</text>
</comment>
<keyword evidence="4" id="KW-0325">Glycoprotein</keyword>
<dbReference type="PANTHER" id="PTHR11452:SF83">
    <property type="entry name" value="ALPHA-GALACTOSIDASE"/>
    <property type="match status" value="1"/>
</dbReference>
<dbReference type="AlphaFoldDB" id="A0AAD8AHU0"/>
<evidence type="ECO:0000259" key="6">
    <source>
        <dbReference type="Pfam" id="PF17450"/>
    </source>
</evidence>
<comment type="caution">
    <text evidence="7">The sequence shown here is derived from an EMBL/GenBank/DDBJ whole genome shotgun (WGS) entry which is preliminary data.</text>
</comment>
<dbReference type="SUPFAM" id="SSF51445">
    <property type="entry name" value="(Trans)glycosidases"/>
    <property type="match status" value="1"/>
</dbReference>
<keyword evidence="3" id="KW-1015">Disulfide bond</keyword>
<dbReference type="GO" id="GO:0016139">
    <property type="term" value="P:glycoside catabolic process"/>
    <property type="evidence" value="ECO:0007669"/>
    <property type="project" value="TreeGrafter"/>
</dbReference>
<dbReference type="Gene3D" id="2.60.40.1180">
    <property type="entry name" value="Golgi alpha-mannosidase II"/>
    <property type="match status" value="1"/>
</dbReference>
<sequence length="145" mass="16240">MAIWAILASPLIMSTELRDIKREYKDILQNKGVIAVNQDPLGIQGKRIYNEDDVEIWTRPVSPKVGNEYSYAVAIISRRTDGYPYPVSTVLQDIGLNNTSGYVFEDLYDSEATPQILSPDSELNVRVNPTGVVFFRATALDNTDL</sequence>
<reference evidence="7" key="2">
    <citation type="submission" date="2023-05" db="EMBL/GenBank/DDBJ databases">
        <authorList>
            <person name="Fouks B."/>
        </authorList>
    </citation>
    <scope>NUCLEOTIDE SEQUENCE</scope>
    <source>
        <strain evidence="7">Stay&amp;Tobe</strain>
        <tissue evidence="7">Testes</tissue>
    </source>
</reference>
<dbReference type="GO" id="GO:0004557">
    <property type="term" value="F:alpha-galactosidase activity"/>
    <property type="evidence" value="ECO:0007669"/>
    <property type="project" value="TreeGrafter"/>
</dbReference>
<dbReference type="InterPro" id="IPR002241">
    <property type="entry name" value="Glyco_hydro_27"/>
</dbReference>
<dbReference type="GO" id="GO:0005737">
    <property type="term" value="C:cytoplasm"/>
    <property type="evidence" value="ECO:0007669"/>
    <property type="project" value="TreeGrafter"/>
</dbReference>
<dbReference type="EMBL" id="JASPKZ010000839">
    <property type="protein sequence ID" value="KAJ9599025.1"/>
    <property type="molecule type" value="Genomic_DNA"/>
</dbReference>
<dbReference type="InterPro" id="IPR013780">
    <property type="entry name" value="Glyco_hydro_b"/>
</dbReference>
<dbReference type="PANTHER" id="PTHR11452">
    <property type="entry name" value="ALPHA-GALACTOSIDASE/ALPHA-N-ACETYLGALACTOSAMINIDASE"/>
    <property type="match status" value="1"/>
</dbReference>
<accession>A0AAD8AHU0</accession>
<organism evidence="7 8">
    <name type="scientific">Diploptera punctata</name>
    <name type="common">Pacific beetle cockroach</name>
    <dbReference type="NCBI Taxonomy" id="6984"/>
    <lineage>
        <taxon>Eukaryota</taxon>
        <taxon>Metazoa</taxon>
        <taxon>Ecdysozoa</taxon>
        <taxon>Arthropoda</taxon>
        <taxon>Hexapoda</taxon>
        <taxon>Insecta</taxon>
        <taxon>Pterygota</taxon>
        <taxon>Neoptera</taxon>
        <taxon>Polyneoptera</taxon>
        <taxon>Dictyoptera</taxon>
        <taxon>Blattodea</taxon>
        <taxon>Blaberoidea</taxon>
        <taxon>Blaberidae</taxon>
        <taxon>Diplopterinae</taxon>
        <taxon>Diploptera</taxon>
    </lineage>
</organism>
<protein>
    <recommendedName>
        <fullName evidence="6">Alpha galactosidase A C-terminal domain-containing protein</fullName>
    </recommendedName>
</protein>
<dbReference type="InterPro" id="IPR035373">
    <property type="entry name" value="Melibiase/NAGA_C"/>
</dbReference>
<dbReference type="Proteomes" id="UP001233999">
    <property type="component" value="Unassembled WGS sequence"/>
</dbReference>
<proteinExistence type="inferred from homology"/>
<feature type="domain" description="Alpha galactosidase A C-terminal" evidence="6">
    <location>
        <begin position="42"/>
        <end position="131"/>
    </location>
</feature>
<reference evidence="7" key="1">
    <citation type="journal article" date="2023" name="IScience">
        <title>Live-bearing cockroach genome reveals convergent evolutionary mechanisms linked to viviparity in insects and beyond.</title>
        <authorList>
            <person name="Fouks B."/>
            <person name="Harrison M.C."/>
            <person name="Mikhailova A.A."/>
            <person name="Marchal E."/>
            <person name="English S."/>
            <person name="Carruthers M."/>
            <person name="Jennings E.C."/>
            <person name="Chiamaka E.L."/>
            <person name="Frigard R.A."/>
            <person name="Pippel M."/>
            <person name="Attardo G.M."/>
            <person name="Benoit J.B."/>
            <person name="Bornberg-Bauer E."/>
            <person name="Tobe S.S."/>
        </authorList>
    </citation>
    <scope>NUCLEOTIDE SEQUENCE</scope>
    <source>
        <strain evidence="7">Stay&amp;Tobe</strain>
    </source>
</reference>
<evidence type="ECO:0000313" key="7">
    <source>
        <dbReference type="EMBL" id="KAJ9599025.1"/>
    </source>
</evidence>
<keyword evidence="8" id="KW-1185">Reference proteome</keyword>
<dbReference type="FunFam" id="2.60.40.1180:FF:000032">
    <property type="entry name" value="Alpha-galactosidase"/>
    <property type="match status" value="1"/>
</dbReference>
<evidence type="ECO:0000313" key="8">
    <source>
        <dbReference type="Proteomes" id="UP001233999"/>
    </source>
</evidence>
<evidence type="ECO:0000256" key="4">
    <source>
        <dbReference type="ARBA" id="ARBA00023180"/>
    </source>
</evidence>
<gene>
    <name evidence="7" type="ORF">L9F63_010482</name>
</gene>
<dbReference type="Pfam" id="PF16499">
    <property type="entry name" value="Melibiase_2"/>
    <property type="match status" value="1"/>
</dbReference>
<evidence type="ECO:0000256" key="5">
    <source>
        <dbReference type="ARBA" id="ARBA00023295"/>
    </source>
</evidence>
<dbReference type="Pfam" id="PF17450">
    <property type="entry name" value="Melibiase_2_C"/>
    <property type="match status" value="1"/>
</dbReference>
<keyword evidence="5" id="KW-0326">Glycosidase</keyword>
<dbReference type="SUPFAM" id="SSF51011">
    <property type="entry name" value="Glycosyl hydrolase domain"/>
    <property type="match status" value="1"/>
</dbReference>
<dbReference type="InterPro" id="IPR013785">
    <property type="entry name" value="Aldolase_TIM"/>
</dbReference>
<evidence type="ECO:0000256" key="1">
    <source>
        <dbReference type="ARBA" id="ARBA00009743"/>
    </source>
</evidence>
<keyword evidence="2" id="KW-0378">Hydrolase</keyword>
<dbReference type="Gene3D" id="3.20.20.70">
    <property type="entry name" value="Aldolase class I"/>
    <property type="match status" value="1"/>
</dbReference>
<dbReference type="InterPro" id="IPR017853">
    <property type="entry name" value="GH"/>
</dbReference>
<name>A0AAD8AHU0_DIPPU</name>